<protein>
    <submittedName>
        <fullName evidence="1">Uncharacterized protein</fullName>
    </submittedName>
</protein>
<sequence length="163" mass="18642">MHFPLVYFFNMKIQYIHKMIMLKINLDHQPKKKINLPSDVKFLLYTRPTGTRSLNSYTLLANDVKNLQASRYNTSHPTKILIHGFSGSANSIIIASGKDVEHYPNDTIPRRWIGRGGEDRVHRVWSPRSPDLTPVVFICGVHERQGVCTTTPCYSSRSTILNC</sequence>
<dbReference type="InterPro" id="IPR029058">
    <property type="entry name" value="AB_hydrolase_fold"/>
</dbReference>
<evidence type="ECO:0000313" key="1">
    <source>
        <dbReference type="EMBL" id="KAJ4429200.1"/>
    </source>
</evidence>
<dbReference type="Proteomes" id="UP001148838">
    <property type="component" value="Unassembled WGS sequence"/>
</dbReference>
<keyword evidence="2" id="KW-1185">Reference proteome</keyword>
<comment type="caution">
    <text evidence="1">The sequence shown here is derived from an EMBL/GenBank/DDBJ whole genome shotgun (WGS) entry which is preliminary data.</text>
</comment>
<evidence type="ECO:0000313" key="2">
    <source>
        <dbReference type="Proteomes" id="UP001148838"/>
    </source>
</evidence>
<organism evidence="1 2">
    <name type="scientific">Periplaneta americana</name>
    <name type="common">American cockroach</name>
    <name type="synonym">Blatta americana</name>
    <dbReference type="NCBI Taxonomy" id="6978"/>
    <lineage>
        <taxon>Eukaryota</taxon>
        <taxon>Metazoa</taxon>
        <taxon>Ecdysozoa</taxon>
        <taxon>Arthropoda</taxon>
        <taxon>Hexapoda</taxon>
        <taxon>Insecta</taxon>
        <taxon>Pterygota</taxon>
        <taxon>Neoptera</taxon>
        <taxon>Polyneoptera</taxon>
        <taxon>Dictyoptera</taxon>
        <taxon>Blattodea</taxon>
        <taxon>Blattoidea</taxon>
        <taxon>Blattidae</taxon>
        <taxon>Blattinae</taxon>
        <taxon>Periplaneta</taxon>
    </lineage>
</organism>
<dbReference type="SUPFAM" id="SSF53474">
    <property type="entry name" value="alpha/beta-Hydrolases"/>
    <property type="match status" value="1"/>
</dbReference>
<proteinExistence type="predicted"/>
<accession>A0ABQ8S5T0</accession>
<dbReference type="Gene3D" id="3.40.50.1820">
    <property type="entry name" value="alpha/beta hydrolase"/>
    <property type="match status" value="1"/>
</dbReference>
<gene>
    <name evidence="1" type="ORF">ANN_26203</name>
</gene>
<reference evidence="1 2" key="1">
    <citation type="journal article" date="2022" name="Allergy">
        <title>Genome assembly and annotation of Periplaneta americana reveal a comprehensive cockroach allergen profile.</title>
        <authorList>
            <person name="Wang L."/>
            <person name="Xiong Q."/>
            <person name="Saelim N."/>
            <person name="Wang L."/>
            <person name="Nong W."/>
            <person name="Wan A.T."/>
            <person name="Shi M."/>
            <person name="Liu X."/>
            <person name="Cao Q."/>
            <person name="Hui J.H.L."/>
            <person name="Sookrung N."/>
            <person name="Leung T.F."/>
            <person name="Tungtrongchitr A."/>
            <person name="Tsui S.K.W."/>
        </authorList>
    </citation>
    <scope>NUCLEOTIDE SEQUENCE [LARGE SCALE GENOMIC DNA]</scope>
    <source>
        <strain evidence="1">PWHHKU_190912</strain>
    </source>
</reference>
<dbReference type="EMBL" id="JAJSOF020000036">
    <property type="protein sequence ID" value="KAJ4429200.1"/>
    <property type="molecule type" value="Genomic_DNA"/>
</dbReference>
<name>A0ABQ8S5T0_PERAM</name>